<sequence>MVAFCLCLCLMLVPTVISTNYNLRPGSSSESCTILNEPVLNCSDISTLLLSIQSLEPVTVTLSPGEYTLLEENFTLDYSLSIISLERDAVISCRPDIDSSPANISQITFSNVSHVSFSGVTFRGCYSLRMDEVDNVTINDCIFRDFLSPSVDIKNSLTITILNTSFINNSVTTNNQRFRADAAGLSLSYFFSSYPQIPRVFVNVTNCTFKNNRGEVPSQLLSQQISQVLNQQYYPARGGALGIIITERYVNVTGIFEDIHFLNNYAESFGGAVYIGLDGREVAHSLKFRRCKFIHNVCDGGAGAFLIAYLKIRHDEQLSVTVIEDSEFINNTAHTGGGILSLQTRLNGSHDYLVVRRSAFTGNKGEQGAAIAFASLFNVQTQDTIIPSIVENCNFTAHDSNGGTLIAGFTHIALQGANDFIDNRGPTLRVIGCLLLVRGSLSFIGNDVTISGGAAMHFTAFAQMKLYKTAQIFFINNTGILGASIRVDLQRFPSVFTQLLFNPLCFILYEDENTAPVDWNPRMIHFHGNHAQLGSVMYMSYFDLCSYYSSDRDNYNNIFSIKSFPSWPVFEFGENNNTFHEDSTNSSYYMQTPAITIDVNSFTDSTISLRPGEDKTLHITGLDQFNNPTYFVARVIDENESLRATLSSLFTITDDFNPPADYSEVYMGKNEVSAIFSPSLLPVYPNKSSEVEYTLRLPSSVRTQQLTVYTASDKRVLVQIDNPNGIAYNYLNLSFHVLPCPPGYDLQVSPDNNAEYTCVCTGARDDPFAVLDCDESHDAILLRNGYWAGFDREEAVEDSNPNLDVYTCPITYCQCMNDNNDNCITEYSYSQPNQQCHPPRIGTLCGQCGDNTTVTILRLQCKEGCEGNYHIYYATAILIIVYVLVIVAVLLASVKLGITFPHSMRPILFYIQTVYYTTEYFPISFWNSRQYMLYLGNLLGLYFPVDFCFLSKAPSVLLFLPRFIPPFLVFIVPFFFLRWKRGRRKIFHGLWSLILVTYAPLCYTCMMLLHCPILADINGSNDVMRWYLDGNIQCFRDVSHIVLGVLAIIFLLGLILLIPLVVLMVMFRNHQFFQERYPILISAIDALKAGYRSHCSWWGGIELFSRMLLIGIAIGLPGRTVAPVYLLAFLLFLHIYVRPYKYAIQNIIEAVVLFDYCLLFILRSPSSLQELLNPYSGTSIPSNFGTELPSNDSITYFYWPFFYLPVFMGIGVCIGWIIYRVWKAKKNREKVLQDWQSRNAQANLPISIGVDHFIDHDTMIQGNVTFSELGEYYLVDEKPVSRAINNASVRKRNKEESSNNNKKE</sequence>
<dbReference type="EnsemblMetazoa" id="XM_020002123.1">
    <property type="protein sequence ID" value="XP_019857682.1"/>
    <property type="gene ID" value="LOC109585984"/>
</dbReference>
<dbReference type="Gene3D" id="2.160.20.10">
    <property type="entry name" value="Single-stranded right-handed beta-helix, Pectin lyase-like"/>
    <property type="match status" value="1"/>
</dbReference>
<keyword evidence="2" id="KW-0732">Signal</keyword>
<dbReference type="PANTHER" id="PTHR11319">
    <property type="entry name" value="G PROTEIN-COUPLED RECEPTOR-RELATED"/>
    <property type="match status" value="1"/>
</dbReference>
<evidence type="ECO:0000256" key="2">
    <source>
        <dbReference type="SAM" id="SignalP"/>
    </source>
</evidence>
<dbReference type="EnsemblMetazoa" id="Aqu2.1.18730_001">
    <property type="protein sequence ID" value="Aqu2.1.18730_001"/>
    <property type="gene ID" value="Aqu2.1.18730"/>
</dbReference>
<dbReference type="OrthoDB" id="10577265at2759"/>
<feature type="transmembrane region" description="Helical" evidence="1">
    <location>
        <begin position="1041"/>
        <end position="1067"/>
    </location>
</feature>
<reference evidence="4" key="1">
    <citation type="journal article" date="2010" name="Nature">
        <title>The Amphimedon queenslandica genome and the evolution of animal complexity.</title>
        <authorList>
            <person name="Srivastava M."/>
            <person name="Simakov O."/>
            <person name="Chapman J."/>
            <person name="Fahey B."/>
            <person name="Gauthier M.E."/>
            <person name="Mitros T."/>
            <person name="Richards G.S."/>
            <person name="Conaco C."/>
            <person name="Dacre M."/>
            <person name="Hellsten U."/>
            <person name="Larroux C."/>
            <person name="Putnam N.H."/>
            <person name="Stanke M."/>
            <person name="Adamska M."/>
            <person name="Darling A."/>
            <person name="Degnan S.M."/>
            <person name="Oakley T.H."/>
            <person name="Plachetzki D.C."/>
            <person name="Zhai Y."/>
            <person name="Adamski M."/>
            <person name="Calcino A."/>
            <person name="Cummins S.F."/>
            <person name="Goodstein D.M."/>
            <person name="Harris C."/>
            <person name="Jackson D.J."/>
            <person name="Leys S.P."/>
            <person name="Shu S."/>
            <person name="Woodcroft B.J."/>
            <person name="Vervoort M."/>
            <person name="Kosik K.S."/>
            <person name="Manning G."/>
            <person name="Degnan B.M."/>
            <person name="Rokhsar D.S."/>
        </authorList>
    </citation>
    <scope>NUCLEOTIDE SEQUENCE [LARGE SCALE GENOMIC DNA]</scope>
</reference>
<dbReference type="PANTHER" id="PTHR11319:SF35">
    <property type="entry name" value="OUTER MEMBRANE PROTEIN PMPC-RELATED"/>
    <property type="match status" value="1"/>
</dbReference>
<feature type="transmembrane region" description="Helical" evidence="1">
    <location>
        <begin position="871"/>
        <end position="894"/>
    </location>
</feature>
<feature type="transmembrane region" description="Helical" evidence="1">
    <location>
        <begin position="1120"/>
        <end position="1137"/>
    </location>
</feature>
<keyword evidence="4" id="KW-1185">Reference proteome</keyword>
<feature type="chain" id="PRO_5013163498" description="Right handed beta helix domain-containing protein" evidence="2">
    <location>
        <begin position="19"/>
        <end position="1304"/>
    </location>
</feature>
<keyword evidence="1" id="KW-0812">Transmembrane</keyword>
<name>A0A1X7TV10_AMPQE</name>
<evidence type="ECO:0000256" key="1">
    <source>
        <dbReference type="SAM" id="Phobius"/>
    </source>
</evidence>
<evidence type="ECO:0000313" key="4">
    <source>
        <dbReference type="Proteomes" id="UP000007879"/>
    </source>
</evidence>
<dbReference type="InterPro" id="IPR012334">
    <property type="entry name" value="Pectin_lyas_fold"/>
</dbReference>
<feature type="signal peptide" evidence="2">
    <location>
        <begin position="1"/>
        <end position="18"/>
    </location>
</feature>
<dbReference type="Proteomes" id="UP000007879">
    <property type="component" value="Unassembled WGS sequence"/>
</dbReference>
<evidence type="ECO:0000313" key="3">
    <source>
        <dbReference type="EnsemblMetazoa" id="Aqu2.1.18730_001"/>
    </source>
</evidence>
<reference evidence="3" key="2">
    <citation type="submission" date="2017-05" db="UniProtKB">
        <authorList>
            <consortium name="EnsemblMetazoa"/>
        </authorList>
    </citation>
    <scope>IDENTIFICATION</scope>
</reference>
<dbReference type="InterPro" id="IPR011050">
    <property type="entry name" value="Pectin_lyase_fold/virulence"/>
</dbReference>
<organism evidence="3">
    <name type="scientific">Amphimedon queenslandica</name>
    <name type="common">Sponge</name>
    <dbReference type="NCBI Taxonomy" id="400682"/>
    <lineage>
        <taxon>Eukaryota</taxon>
        <taxon>Metazoa</taxon>
        <taxon>Porifera</taxon>
        <taxon>Demospongiae</taxon>
        <taxon>Heteroscleromorpha</taxon>
        <taxon>Haplosclerida</taxon>
        <taxon>Niphatidae</taxon>
        <taxon>Amphimedon</taxon>
    </lineage>
</organism>
<feature type="transmembrane region" description="Helical" evidence="1">
    <location>
        <begin position="959"/>
        <end position="977"/>
    </location>
</feature>
<dbReference type="KEGG" id="aqu:109585984"/>
<keyword evidence="1" id="KW-0472">Membrane</keyword>
<evidence type="ECO:0008006" key="5">
    <source>
        <dbReference type="Google" id="ProtNLM"/>
    </source>
</evidence>
<feature type="transmembrane region" description="Helical" evidence="1">
    <location>
        <begin position="1095"/>
        <end position="1114"/>
    </location>
</feature>
<accession>A0A1X7TV10</accession>
<gene>
    <name evidence="3" type="primary">109585984</name>
</gene>
<proteinExistence type="predicted"/>
<dbReference type="InParanoid" id="A0A1X7TV10"/>
<feature type="transmembrane region" description="Helical" evidence="1">
    <location>
        <begin position="989"/>
        <end position="1015"/>
    </location>
</feature>
<feature type="transmembrane region" description="Helical" evidence="1">
    <location>
        <begin position="1197"/>
        <end position="1219"/>
    </location>
</feature>
<feature type="transmembrane region" description="Helical" evidence="1">
    <location>
        <begin position="1144"/>
        <end position="1162"/>
    </location>
</feature>
<protein>
    <recommendedName>
        <fullName evidence="5">Right handed beta helix domain-containing protein</fullName>
    </recommendedName>
</protein>
<dbReference type="SUPFAM" id="SSF51126">
    <property type="entry name" value="Pectin lyase-like"/>
    <property type="match status" value="1"/>
</dbReference>
<keyword evidence="1" id="KW-1133">Transmembrane helix</keyword>